<evidence type="ECO:0000313" key="3">
    <source>
        <dbReference type="EMBL" id="RDC37302.1"/>
    </source>
</evidence>
<gene>
    <name evidence="3" type="ORF">C1853_10060</name>
    <name evidence="2" type="ORF">C1871_12795</name>
    <name evidence="1" type="ORF">GO726_08380</name>
</gene>
<dbReference type="InterPro" id="IPR015422">
    <property type="entry name" value="PyrdxlP-dep_Trfase_small"/>
</dbReference>
<dbReference type="Gene3D" id="3.90.1150.10">
    <property type="entry name" value="Aspartate Aminotransferase, domain 1"/>
    <property type="match status" value="1"/>
</dbReference>
<reference evidence="4 5" key="1">
    <citation type="journal article" date="2018" name="Elife">
        <title>Discovery and characterization of a prevalent human gut bacterial enzyme sufficient for the inactivation of a family of plant toxins.</title>
        <authorList>
            <person name="Koppel N."/>
            <person name="Bisanz J.E."/>
            <person name="Pandelia M.E."/>
            <person name="Turnbaugh P.J."/>
            <person name="Balskus E.P."/>
        </authorList>
    </citation>
    <scope>NUCLEOTIDE SEQUENCE [LARGE SCALE GENOMIC DNA]</scope>
    <source>
        <strain evidence="3 5">16A</strain>
        <strain evidence="2 4">FAA1-1-60AUCSF</strain>
    </source>
</reference>
<comment type="caution">
    <text evidence="2">The sequence shown here is derived from an EMBL/GenBank/DDBJ whole genome shotgun (WGS) entry which is preliminary data.</text>
</comment>
<dbReference type="InterPro" id="IPR015424">
    <property type="entry name" value="PyrdxlP-dep_Trfase"/>
</dbReference>
<dbReference type="EMBL" id="PPUQ01000013">
    <property type="protein sequence ID" value="RDC37302.1"/>
    <property type="molecule type" value="Genomic_DNA"/>
</dbReference>
<dbReference type="GeneID" id="69511757"/>
<evidence type="ECO:0000313" key="4">
    <source>
        <dbReference type="Proteomes" id="UP000253857"/>
    </source>
</evidence>
<dbReference type="Proteomes" id="UP000436429">
    <property type="component" value="Unassembled WGS sequence"/>
</dbReference>
<dbReference type="EMBL" id="WPOM01000013">
    <property type="protein sequence ID" value="MVN33183.1"/>
    <property type="molecule type" value="Genomic_DNA"/>
</dbReference>
<dbReference type="AlphaFoldDB" id="A0A369NED7"/>
<evidence type="ECO:0008006" key="7">
    <source>
        <dbReference type="Google" id="ProtNLM"/>
    </source>
</evidence>
<dbReference type="SUPFAM" id="SSF53383">
    <property type="entry name" value="PLP-dependent transferases"/>
    <property type="match status" value="1"/>
</dbReference>
<dbReference type="EMBL" id="PPTY01000029">
    <property type="protein sequence ID" value="RDB82840.1"/>
    <property type="molecule type" value="Genomic_DNA"/>
</dbReference>
<dbReference type="InterPro" id="IPR015421">
    <property type="entry name" value="PyrdxlP-dep_Trfase_major"/>
</dbReference>
<dbReference type="Proteomes" id="UP000253857">
    <property type="component" value="Unassembled WGS sequence"/>
</dbReference>
<dbReference type="Proteomes" id="UP000253915">
    <property type="component" value="Unassembled WGS sequence"/>
</dbReference>
<dbReference type="RefSeq" id="WP_035585789.1">
    <property type="nucleotide sequence ID" value="NZ_BQNE01000002.1"/>
</dbReference>
<sequence>MKDDWKAVEYGSEFPLETVVGAPCVDGGGYVYTRSGRDALRLVASFLKNAGTDEVLLPCYCCECMEWPFLDEGLDVHYYRVLEEFRIDLDDVDAMAAKRGRVALLYMHYFGLPSASDVELEEIKKKHSLTIVKDATHDWLDYDFEDKSDLDDYTVLSLRKWAGLPEGGIAFSAKHRLPVVPVVSKDFESRRESAMDLKREYLYGMDARLKPQYLSELRECNELLDSFRETSGMGERSRALCGGVGWQAVKTARRENAKLLAKGLQDMGVTCFYQEGSAPLWMPFVPCCDRDELQASMSERGLYCPYLWPIPRSAEGCSGFVDEFVGRMLCLPCDQRYDAADVGDMLRILSECLKRVVK</sequence>
<name>A0A369NED7_EGGLN</name>
<evidence type="ECO:0000313" key="1">
    <source>
        <dbReference type="EMBL" id="MVN33183.1"/>
    </source>
</evidence>
<reference evidence="1 6" key="2">
    <citation type="submission" date="2019-11" db="EMBL/GenBank/DDBJ databases">
        <title>Whole genome shotgun sequencing (WGS) data from Adlercreutzia equolifaciens ResAG-91, Eggerthella lenta MRI-F36, MRI-F37, MRI-F40, ResAG-49, ResAG-88, ResAG-121, ResAG-145, and Gordonibacter sp. ResAG-5, ResAG-26, ResAG-43, ResAG-50, ResAG-59.</title>
        <authorList>
            <person name="Stoll D.A."/>
            <person name="Danylec N."/>
            <person name="Franz C.M.A.P."/>
            <person name="Huch M."/>
        </authorList>
    </citation>
    <scope>NUCLEOTIDE SEQUENCE [LARGE SCALE GENOMIC DNA]</scope>
    <source>
        <strain evidence="1 6">ResAG-88</strain>
    </source>
</reference>
<evidence type="ECO:0000313" key="6">
    <source>
        <dbReference type="Proteomes" id="UP000436429"/>
    </source>
</evidence>
<protein>
    <recommendedName>
        <fullName evidence="7">DegT/DnrJ/EryC1/StrS aminotransferase family protein</fullName>
    </recommendedName>
</protein>
<evidence type="ECO:0000313" key="2">
    <source>
        <dbReference type="EMBL" id="RDB82840.1"/>
    </source>
</evidence>
<organism evidence="2 4">
    <name type="scientific">Eggerthella lenta</name>
    <name type="common">Eubacterium lentum</name>
    <dbReference type="NCBI Taxonomy" id="84112"/>
    <lineage>
        <taxon>Bacteria</taxon>
        <taxon>Bacillati</taxon>
        <taxon>Actinomycetota</taxon>
        <taxon>Coriobacteriia</taxon>
        <taxon>Eggerthellales</taxon>
        <taxon>Eggerthellaceae</taxon>
        <taxon>Eggerthella</taxon>
    </lineage>
</organism>
<evidence type="ECO:0000313" key="5">
    <source>
        <dbReference type="Proteomes" id="UP000253915"/>
    </source>
</evidence>
<proteinExistence type="predicted"/>
<dbReference type="Gene3D" id="3.40.640.10">
    <property type="entry name" value="Type I PLP-dependent aspartate aminotransferase-like (Major domain)"/>
    <property type="match status" value="1"/>
</dbReference>
<accession>A0A369NED7</accession>